<protein>
    <recommendedName>
        <fullName evidence="3">Translocase</fullName>
    </recommendedName>
</protein>
<name>A0A1Y5R950_9RHOB</name>
<dbReference type="EMBL" id="FWFS01000001">
    <property type="protein sequence ID" value="SLN10889.1"/>
    <property type="molecule type" value="Genomic_DNA"/>
</dbReference>
<dbReference type="OrthoDB" id="7956241at2"/>
<proteinExistence type="predicted"/>
<dbReference type="RefSeq" id="WP_085834834.1">
    <property type="nucleotide sequence ID" value="NZ_FWFS01000001.1"/>
</dbReference>
<evidence type="ECO:0000313" key="1">
    <source>
        <dbReference type="EMBL" id="SLN10889.1"/>
    </source>
</evidence>
<dbReference type="Proteomes" id="UP000193862">
    <property type="component" value="Unassembled WGS sequence"/>
</dbReference>
<accession>A0A1Y5R950</accession>
<keyword evidence="2" id="KW-1185">Reference proteome</keyword>
<organism evidence="1 2">
    <name type="scientific">Aquimixticola soesokkakensis</name>
    <dbReference type="NCBI Taxonomy" id="1519096"/>
    <lineage>
        <taxon>Bacteria</taxon>
        <taxon>Pseudomonadati</taxon>
        <taxon>Pseudomonadota</taxon>
        <taxon>Alphaproteobacteria</taxon>
        <taxon>Rhodobacterales</taxon>
        <taxon>Paracoccaceae</taxon>
        <taxon>Aquimixticola</taxon>
    </lineage>
</organism>
<sequence>MNTRNRVFAVIAISGIVYAVGQFMGDGYATAGHLQSARAVVPQTPSLASGVPLPPAVLADLAPPPDIPPALSPRLIALNDTGSVPRLLSDAPGFSPLAPRCAPQASALPSDGAMIALSLRALCHAHAPVQISHAGMRFSETLDENGSLALVMPALESAGEVTFRFLDGTEVVTKTEMFTLAGYRRSVLQWSGDAGFRLNAFEGGAAYGQDGHVSPQMPRDPQTGVAATGGFLTLLGSATGADALHAQVYSFPADRAPADLDVRVEAEVDVSATTCGRTLAAQALVMNEDGSRQMLPVSLPMPVCDTSGGFISLKNLFDDLTFAQN</sequence>
<evidence type="ECO:0000313" key="2">
    <source>
        <dbReference type="Proteomes" id="UP000193862"/>
    </source>
</evidence>
<gene>
    <name evidence="1" type="ORF">AQS8620_00065</name>
</gene>
<evidence type="ECO:0008006" key="3">
    <source>
        <dbReference type="Google" id="ProtNLM"/>
    </source>
</evidence>
<reference evidence="1 2" key="1">
    <citation type="submission" date="2017-03" db="EMBL/GenBank/DDBJ databases">
        <authorList>
            <person name="Afonso C.L."/>
            <person name="Miller P.J."/>
            <person name="Scott M.A."/>
            <person name="Spackman E."/>
            <person name="Goraichik I."/>
            <person name="Dimitrov K.M."/>
            <person name="Suarez D.L."/>
            <person name="Swayne D.E."/>
        </authorList>
    </citation>
    <scope>NUCLEOTIDE SEQUENCE [LARGE SCALE GENOMIC DNA]</scope>
    <source>
        <strain evidence="1 2">CECT 8620</strain>
    </source>
</reference>
<dbReference type="AlphaFoldDB" id="A0A1Y5R950"/>